<evidence type="ECO:0000256" key="1">
    <source>
        <dbReference type="ARBA" id="ARBA00005582"/>
    </source>
</evidence>
<evidence type="ECO:0000256" key="2">
    <source>
        <dbReference type="ARBA" id="ARBA00022801"/>
    </source>
</evidence>
<dbReference type="PANTHER" id="PTHR43736:SF1">
    <property type="entry name" value="DIHYDRONEOPTERIN TRIPHOSPHATE DIPHOSPHATASE"/>
    <property type="match status" value="1"/>
</dbReference>
<protein>
    <submittedName>
        <fullName evidence="5">NUDIX hydrolase</fullName>
    </submittedName>
</protein>
<keyword evidence="2 3" id="KW-0378">Hydrolase</keyword>
<dbReference type="InterPro" id="IPR000086">
    <property type="entry name" value="NUDIX_hydrolase_dom"/>
</dbReference>
<keyword evidence="6" id="KW-1185">Reference proteome</keyword>
<dbReference type="AlphaFoldDB" id="A0A5R9EXW9"/>
<comment type="caution">
    <text evidence="5">The sequence shown here is derived from an EMBL/GenBank/DDBJ whole genome shotgun (WGS) entry which is preliminary data.</text>
</comment>
<evidence type="ECO:0000313" key="6">
    <source>
        <dbReference type="Proteomes" id="UP000308230"/>
    </source>
</evidence>
<dbReference type="InterPro" id="IPR015797">
    <property type="entry name" value="NUDIX_hydrolase-like_dom_sf"/>
</dbReference>
<gene>
    <name evidence="5" type="ORF">FCL54_17260</name>
</gene>
<evidence type="ECO:0000313" key="5">
    <source>
        <dbReference type="EMBL" id="TLS36132.1"/>
    </source>
</evidence>
<dbReference type="InterPro" id="IPR020476">
    <property type="entry name" value="Nudix_hydrolase"/>
</dbReference>
<comment type="similarity">
    <text evidence="1 3">Belongs to the Nudix hydrolase family.</text>
</comment>
<sequence>MEHNRVDVVYTLLLNEDKTKILVVLNRNGTWTLPGGAVEASETLTEAAVREVKEETGYDVKVGNIAGINEAFLGDNHVYFITYYGEIIQAPAVITHDEAILEVKWVPVCEVDEMMPYRPDSIAALIDKPGASYTLQP</sequence>
<evidence type="ECO:0000256" key="3">
    <source>
        <dbReference type="RuleBase" id="RU003476"/>
    </source>
</evidence>
<dbReference type="PROSITE" id="PS51462">
    <property type="entry name" value="NUDIX"/>
    <property type="match status" value="1"/>
</dbReference>
<dbReference type="RefSeq" id="WP_138128066.1">
    <property type="nucleotide sequence ID" value="NZ_SWLG01000013.1"/>
</dbReference>
<dbReference type="Pfam" id="PF00293">
    <property type="entry name" value="NUDIX"/>
    <property type="match status" value="1"/>
</dbReference>
<accession>A0A5R9EXW9</accession>
<dbReference type="PANTHER" id="PTHR43736">
    <property type="entry name" value="ADP-RIBOSE PYROPHOSPHATASE"/>
    <property type="match status" value="1"/>
</dbReference>
<dbReference type="Gene3D" id="3.90.79.10">
    <property type="entry name" value="Nucleoside Triphosphate Pyrophosphohydrolase"/>
    <property type="match status" value="1"/>
</dbReference>
<dbReference type="InterPro" id="IPR020084">
    <property type="entry name" value="NUDIX_hydrolase_CS"/>
</dbReference>
<organism evidence="5 6">
    <name type="scientific">Exobacillus caeni</name>
    <dbReference type="NCBI Taxonomy" id="2574798"/>
    <lineage>
        <taxon>Bacteria</taxon>
        <taxon>Bacillati</taxon>
        <taxon>Bacillota</taxon>
        <taxon>Bacilli</taxon>
        <taxon>Bacillales</taxon>
        <taxon>Guptibacillaceae</taxon>
        <taxon>Exobacillus</taxon>
    </lineage>
</organism>
<dbReference type="SUPFAM" id="SSF55811">
    <property type="entry name" value="Nudix"/>
    <property type="match status" value="1"/>
</dbReference>
<dbReference type="OrthoDB" id="9787880at2"/>
<reference evidence="5 6" key="1">
    <citation type="submission" date="2019-04" db="EMBL/GenBank/DDBJ databases">
        <title>Bacillus caeni sp. nov., a bacterium isolated from mangrove sediment.</title>
        <authorList>
            <person name="Huang H."/>
            <person name="Mo K."/>
            <person name="Hu Y."/>
        </authorList>
    </citation>
    <scope>NUCLEOTIDE SEQUENCE [LARGE SCALE GENOMIC DNA]</scope>
    <source>
        <strain evidence="5 6">HB172195</strain>
    </source>
</reference>
<dbReference type="EMBL" id="SWLG01000013">
    <property type="protein sequence ID" value="TLS36132.1"/>
    <property type="molecule type" value="Genomic_DNA"/>
</dbReference>
<dbReference type="Proteomes" id="UP000308230">
    <property type="component" value="Unassembled WGS sequence"/>
</dbReference>
<dbReference type="PRINTS" id="PR00502">
    <property type="entry name" value="NUDIXFAMILY"/>
</dbReference>
<feature type="domain" description="Nudix hydrolase" evidence="4">
    <location>
        <begin position="4"/>
        <end position="128"/>
    </location>
</feature>
<dbReference type="CDD" id="cd02883">
    <property type="entry name" value="NUDIX_Hydrolase"/>
    <property type="match status" value="1"/>
</dbReference>
<dbReference type="GO" id="GO:0016787">
    <property type="term" value="F:hydrolase activity"/>
    <property type="evidence" value="ECO:0007669"/>
    <property type="project" value="UniProtKB-KW"/>
</dbReference>
<proteinExistence type="inferred from homology"/>
<evidence type="ECO:0000259" key="4">
    <source>
        <dbReference type="PROSITE" id="PS51462"/>
    </source>
</evidence>
<name>A0A5R9EXW9_9BACL</name>
<dbReference type="PROSITE" id="PS00893">
    <property type="entry name" value="NUDIX_BOX"/>
    <property type="match status" value="1"/>
</dbReference>